<reference evidence="8 9" key="1">
    <citation type="journal article" date="2014" name="MBio">
        <title>The Ordospora colligata genome; evolution of extreme reduction in microsporidia and host-to-parasite horizontal gene transfer.</title>
        <authorList>
            <person name="Pombert J.-F."/>
            <person name="Haag K.L."/>
            <person name="Beidas S."/>
            <person name="Ebert D."/>
            <person name="Keeling P.J."/>
        </authorList>
    </citation>
    <scope>NUCLEOTIDE SEQUENCE [LARGE SCALE GENOMIC DNA]</scope>
    <source>
        <strain evidence="8 9">OC4</strain>
    </source>
</reference>
<dbReference type="OrthoDB" id="1734943at2759"/>
<dbReference type="InterPro" id="IPR020929">
    <property type="entry name" value="Ribosomal_uL5_CS"/>
</dbReference>
<comment type="caution">
    <text evidence="8">The sequence shown here is derived from an EMBL/GenBank/DDBJ whole genome shotgun (WGS) entry which is preliminary data.</text>
</comment>
<dbReference type="Gene3D" id="3.30.1440.10">
    <property type="match status" value="1"/>
</dbReference>
<evidence type="ECO:0000313" key="9">
    <source>
        <dbReference type="Proteomes" id="UP000031056"/>
    </source>
</evidence>
<feature type="domain" description="Large ribosomal subunit protein uL5 N-terminal" evidence="6">
    <location>
        <begin position="14"/>
        <end position="67"/>
    </location>
</feature>
<dbReference type="AlphaFoldDB" id="A0A0B2UGK7"/>
<name>A0A0B2UGK7_9MICR</name>
<dbReference type="Pfam" id="PF00281">
    <property type="entry name" value="Ribosomal_L5"/>
    <property type="match status" value="1"/>
</dbReference>
<dbReference type="Proteomes" id="UP000031056">
    <property type="component" value="Unassembled WGS sequence"/>
</dbReference>
<dbReference type="GO" id="GO:0006412">
    <property type="term" value="P:translation"/>
    <property type="evidence" value="ECO:0007669"/>
    <property type="project" value="InterPro"/>
</dbReference>
<dbReference type="InterPro" id="IPR002132">
    <property type="entry name" value="Ribosomal_uL5"/>
</dbReference>
<dbReference type="Pfam" id="PF00673">
    <property type="entry name" value="Ribosomal_L5_C"/>
    <property type="match status" value="1"/>
</dbReference>
<accession>A0A0B2UGK7</accession>
<organism evidence="8 9">
    <name type="scientific">Ordospora colligata OC4</name>
    <dbReference type="NCBI Taxonomy" id="1354746"/>
    <lineage>
        <taxon>Eukaryota</taxon>
        <taxon>Fungi</taxon>
        <taxon>Fungi incertae sedis</taxon>
        <taxon>Microsporidia</taxon>
        <taxon>Ordosporidae</taxon>
        <taxon>Ordospora</taxon>
    </lineage>
</organism>
<dbReference type="STRING" id="1354746.A0A0B2UGK7"/>
<evidence type="ECO:0000256" key="1">
    <source>
        <dbReference type="ARBA" id="ARBA00004021"/>
    </source>
</evidence>
<evidence type="ECO:0000259" key="7">
    <source>
        <dbReference type="Pfam" id="PF00673"/>
    </source>
</evidence>
<dbReference type="SUPFAM" id="SSF55282">
    <property type="entry name" value="RL5-like"/>
    <property type="match status" value="1"/>
</dbReference>
<dbReference type="FunFam" id="3.30.1440.10:FF:000002">
    <property type="entry name" value="60S ribosomal protein L11"/>
    <property type="match status" value="1"/>
</dbReference>
<dbReference type="EMBL" id="JOKQ01000002">
    <property type="protein sequence ID" value="KHN70196.1"/>
    <property type="molecule type" value="Genomic_DNA"/>
</dbReference>
<evidence type="ECO:0000259" key="6">
    <source>
        <dbReference type="Pfam" id="PF00281"/>
    </source>
</evidence>
<dbReference type="InterPro" id="IPR031310">
    <property type="entry name" value="Ribosomal_uL5_N"/>
</dbReference>
<evidence type="ECO:0000256" key="4">
    <source>
        <dbReference type="ARBA" id="ARBA00023274"/>
    </source>
</evidence>
<dbReference type="RefSeq" id="XP_014564238.1">
    <property type="nucleotide sequence ID" value="XM_014708752.1"/>
</dbReference>
<evidence type="ECO:0000256" key="2">
    <source>
        <dbReference type="ARBA" id="ARBA00008553"/>
    </source>
</evidence>
<feature type="domain" description="Large ribosomal subunit protein uL5 C-terminal" evidence="7">
    <location>
        <begin position="71"/>
        <end position="147"/>
    </location>
</feature>
<dbReference type="InterPro" id="IPR057266">
    <property type="entry name" value="Ribosomal_uL5_euk/arc-type"/>
</dbReference>
<dbReference type="InterPro" id="IPR022803">
    <property type="entry name" value="Ribosomal_uL5_dom_sf"/>
</dbReference>
<dbReference type="InParanoid" id="A0A0B2UGK7"/>
<comment type="function">
    <text evidence="1">Component of the ribosome, a large ribonucleoprotein complex responsible for the synthesis of proteins in the cell. The small ribosomal subunit (SSU) binds messenger RNAs (mRNAs) and translates the encoded message by selecting cognate aminoacyl-transfer RNA (tRNA) molecules. The large subunit (LSU) contains the ribosomal catalytic site termed the peptidyl transferase center (PTC), which catalyzes the formation of peptide bonds, thereby polymerizing the amino acids delivered by tRNAs into a polypeptide chain. The nascent polypeptides leave the ribosome through a tunnel in the LSU and interact with protein factors that function in enzymatic processing, targeting, and the membrane insertion of nascent chains at the exit of the ribosomal tunnel.</text>
</comment>
<protein>
    <submittedName>
        <fullName evidence="8">Ribosomal protein L5</fullName>
    </submittedName>
</protein>
<keyword evidence="4 5" id="KW-0687">Ribonucleoprotein</keyword>
<dbReference type="PROSITE" id="PS00358">
    <property type="entry name" value="RIBOSOMAL_L5"/>
    <property type="match status" value="1"/>
</dbReference>
<dbReference type="GO" id="GO:1990904">
    <property type="term" value="C:ribonucleoprotein complex"/>
    <property type="evidence" value="ECO:0007669"/>
    <property type="project" value="UniProtKB-KW"/>
</dbReference>
<dbReference type="PANTHER" id="PTHR11994">
    <property type="entry name" value="60S RIBOSOMAL PROTEIN L11-RELATED"/>
    <property type="match status" value="1"/>
</dbReference>
<dbReference type="GeneID" id="26261125"/>
<dbReference type="HOGENOM" id="CLU_061015_3_0_1"/>
<proteinExistence type="inferred from homology"/>
<evidence type="ECO:0000256" key="3">
    <source>
        <dbReference type="ARBA" id="ARBA00022980"/>
    </source>
</evidence>
<sequence length="180" mass="20379">MKKFDPGTIFKKMNPMREISIKKLSIHICTRESGAKLEKAAKVLEQLTGQKPVASKARMTIRSFGIRRNEKIAMHVNVSGKKAYELLNTALKVKEYELKASCFSNNGCFGFGIEEHIDLGLKYDPSVGIFGMDFFVVLSRPGDRVSKRRRCKSRVGNGHRVYAEDAKSWFVENFEGVLIE</sequence>
<dbReference type="FunCoup" id="A0A0B2UGK7">
    <property type="interactions" value="156"/>
</dbReference>
<dbReference type="NCBIfam" id="NF003258">
    <property type="entry name" value="PRK04219.1"/>
    <property type="match status" value="1"/>
</dbReference>
<dbReference type="PIRSF" id="PIRSF002161">
    <property type="entry name" value="Ribosomal_L5"/>
    <property type="match status" value="1"/>
</dbReference>
<gene>
    <name evidence="8" type="ORF">M896_020300</name>
</gene>
<evidence type="ECO:0000313" key="8">
    <source>
        <dbReference type="EMBL" id="KHN70196.1"/>
    </source>
</evidence>
<comment type="similarity">
    <text evidence="2 5">Belongs to the universal ribosomal protein uL5 family.</text>
</comment>
<dbReference type="GO" id="GO:0003735">
    <property type="term" value="F:structural constituent of ribosome"/>
    <property type="evidence" value="ECO:0007669"/>
    <property type="project" value="InterPro"/>
</dbReference>
<keyword evidence="9" id="KW-1185">Reference proteome</keyword>
<dbReference type="VEuPathDB" id="MicrosporidiaDB:M896_020300"/>
<dbReference type="InterPro" id="IPR031309">
    <property type="entry name" value="Ribosomal_uL5_C"/>
</dbReference>
<keyword evidence="3 5" id="KW-0689">Ribosomal protein</keyword>
<evidence type="ECO:0000256" key="5">
    <source>
        <dbReference type="RuleBase" id="RU003930"/>
    </source>
</evidence>
<dbReference type="GO" id="GO:0005840">
    <property type="term" value="C:ribosome"/>
    <property type="evidence" value="ECO:0007669"/>
    <property type="project" value="UniProtKB-KW"/>
</dbReference>